<comment type="caution">
    <text evidence="2">The sequence shown here is derived from an EMBL/GenBank/DDBJ whole genome shotgun (WGS) entry which is preliminary data.</text>
</comment>
<organism evidence="2 3">
    <name type="scientific">Symplocastrum torsivum CPER-KK1</name>
    <dbReference type="NCBI Taxonomy" id="450513"/>
    <lineage>
        <taxon>Bacteria</taxon>
        <taxon>Bacillati</taxon>
        <taxon>Cyanobacteriota</taxon>
        <taxon>Cyanophyceae</taxon>
        <taxon>Oscillatoriophycideae</taxon>
        <taxon>Oscillatoriales</taxon>
        <taxon>Microcoleaceae</taxon>
        <taxon>Symplocastrum</taxon>
    </lineage>
</organism>
<evidence type="ECO:0000313" key="2">
    <source>
        <dbReference type="EMBL" id="MBW4546558.1"/>
    </source>
</evidence>
<evidence type="ECO:0000259" key="1">
    <source>
        <dbReference type="PROSITE" id="PS50851"/>
    </source>
</evidence>
<dbReference type="Proteomes" id="UP000753908">
    <property type="component" value="Unassembled WGS sequence"/>
</dbReference>
<evidence type="ECO:0000313" key="3">
    <source>
        <dbReference type="Proteomes" id="UP000753908"/>
    </source>
</evidence>
<dbReference type="Pfam" id="PF01584">
    <property type="entry name" value="CheW"/>
    <property type="match status" value="1"/>
</dbReference>
<name>A0A951PND1_9CYAN</name>
<dbReference type="AlphaFoldDB" id="A0A951PND1"/>
<dbReference type="InterPro" id="IPR002545">
    <property type="entry name" value="CheW-lke_dom"/>
</dbReference>
<gene>
    <name evidence="2" type="ORF">KME25_19245</name>
</gene>
<dbReference type="InterPro" id="IPR039315">
    <property type="entry name" value="CheW"/>
</dbReference>
<proteinExistence type="predicted"/>
<dbReference type="Gene3D" id="2.40.50.180">
    <property type="entry name" value="CheA-289, Domain 4"/>
    <property type="match status" value="1"/>
</dbReference>
<reference evidence="2" key="2">
    <citation type="journal article" date="2022" name="Microbiol. Resour. Announc.">
        <title>Metagenome Sequencing to Explore Phylogenomics of Terrestrial Cyanobacteria.</title>
        <authorList>
            <person name="Ward R.D."/>
            <person name="Stajich J.E."/>
            <person name="Johansen J.R."/>
            <person name="Huntemann M."/>
            <person name="Clum A."/>
            <person name="Foster B."/>
            <person name="Foster B."/>
            <person name="Roux S."/>
            <person name="Palaniappan K."/>
            <person name="Varghese N."/>
            <person name="Mukherjee S."/>
            <person name="Reddy T.B.K."/>
            <person name="Daum C."/>
            <person name="Copeland A."/>
            <person name="Chen I.A."/>
            <person name="Ivanova N.N."/>
            <person name="Kyrpides N.C."/>
            <person name="Shapiro N."/>
            <person name="Eloe-Fadrosh E.A."/>
            <person name="Pietrasiak N."/>
        </authorList>
    </citation>
    <scope>NUCLEOTIDE SEQUENCE</scope>
    <source>
        <strain evidence="2">CPER-KK1</strain>
    </source>
</reference>
<dbReference type="EMBL" id="JAHHIF010000026">
    <property type="protein sequence ID" value="MBW4546558.1"/>
    <property type="molecule type" value="Genomic_DNA"/>
</dbReference>
<dbReference type="SMART" id="SM00260">
    <property type="entry name" value="CheW"/>
    <property type="match status" value="1"/>
</dbReference>
<dbReference type="SUPFAM" id="SSF50341">
    <property type="entry name" value="CheW-like"/>
    <property type="match status" value="1"/>
</dbReference>
<dbReference type="GO" id="GO:0007165">
    <property type="term" value="P:signal transduction"/>
    <property type="evidence" value="ECO:0007669"/>
    <property type="project" value="InterPro"/>
</dbReference>
<dbReference type="PANTHER" id="PTHR22617">
    <property type="entry name" value="CHEMOTAXIS SENSOR HISTIDINE KINASE-RELATED"/>
    <property type="match status" value="1"/>
</dbReference>
<dbReference type="GO" id="GO:0006935">
    <property type="term" value="P:chemotaxis"/>
    <property type="evidence" value="ECO:0007669"/>
    <property type="project" value="InterPro"/>
</dbReference>
<dbReference type="InterPro" id="IPR036061">
    <property type="entry name" value="CheW-like_dom_sf"/>
</dbReference>
<dbReference type="GO" id="GO:0005829">
    <property type="term" value="C:cytosol"/>
    <property type="evidence" value="ECO:0007669"/>
    <property type="project" value="TreeGrafter"/>
</dbReference>
<feature type="domain" description="CheW-like" evidence="1">
    <location>
        <begin position="28"/>
        <end position="171"/>
    </location>
</feature>
<reference evidence="2" key="1">
    <citation type="submission" date="2021-05" db="EMBL/GenBank/DDBJ databases">
        <authorList>
            <person name="Pietrasiak N."/>
            <person name="Ward R."/>
            <person name="Stajich J.E."/>
            <person name="Kurbessoian T."/>
        </authorList>
    </citation>
    <scope>NUCLEOTIDE SEQUENCE</scope>
    <source>
        <strain evidence="2">CPER-KK1</strain>
    </source>
</reference>
<accession>A0A951PND1</accession>
<protein>
    <submittedName>
        <fullName evidence="2">Chemotaxis protein CheW</fullName>
    </submittedName>
</protein>
<dbReference type="PANTHER" id="PTHR22617:SF23">
    <property type="entry name" value="CHEMOTAXIS PROTEIN CHEW"/>
    <property type="match status" value="1"/>
</dbReference>
<sequence>MLTPLDAVLTANSFDLFTLDDPLPPEIGERLLRFPLGHEDSALLPLAQIAEIFRVNVEDILPVPEMPSCVLGICNWRGEMLWLVDLDQLLGYPPLYLMAATPMAIVVQANTQPLGLVVSQVNDIELHDLQKLTNAANGLFPPKLLPFVLGALAEGKGTVLDAIAITQSPLWQIHRGEIS</sequence>
<dbReference type="PROSITE" id="PS50851">
    <property type="entry name" value="CHEW"/>
    <property type="match status" value="1"/>
</dbReference>